<feature type="signal peptide" evidence="1">
    <location>
        <begin position="1"/>
        <end position="47"/>
    </location>
</feature>
<evidence type="ECO:0000256" key="1">
    <source>
        <dbReference type="SAM" id="SignalP"/>
    </source>
</evidence>
<name>A0A418V6D9_9DEIO</name>
<dbReference type="EMBL" id="QYUJ01000014">
    <property type="protein sequence ID" value="RJF71664.1"/>
    <property type="molecule type" value="Genomic_DNA"/>
</dbReference>
<keyword evidence="3" id="KW-1185">Reference proteome</keyword>
<evidence type="ECO:0000313" key="3">
    <source>
        <dbReference type="Proteomes" id="UP000286287"/>
    </source>
</evidence>
<dbReference type="Proteomes" id="UP000286287">
    <property type="component" value="Unassembled WGS sequence"/>
</dbReference>
<protein>
    <submittedName>
        <fullName evidence="2">Uncharacterized protein</fullName>
    </submittedName>
</protein>
<dbReference type="OrthoDB" id="66582at2"/>
<accession>A0A418V6D9</accession>
<reference evidence="2 3" key="1">
    <citation type="submission" date="2018-09" db="EMBL/GenBank/DDBJ databases">
        <authorList>
            <person name="Zhu H."/>
        </authorList>
    </citation>
    <scope>NUCLEOTIDE SEQUENCE [LARGE SCALE GENOMIC DNA]</scope>
    <source>
        <strain evidence="2 3">K2S05-167</strain>
    </source>
</reference>
<dbReference type="RefSeq" id="WP_119763064.1">
    <property type="nucleotide sequence ID" value="NZ_QYUJ01000014.1"/>
</dbReference>
<feature type="chain" id="PRO_5019315859" evidence="1">
    <location>
        <begin position="48"/>
        <end position="210"/>
    </location>
</feature>
<dbReference type="AlphaFoldDB" id="A0A418V6D9"/>
<keyword evidence="1" id="KW-0732">Signal</keyword>
<gene>
    <name evidence="2" type="ORF">D3875_08870</name>
</gene>
<organism evidence="2 3">
    <name type="scientific">Deinococcus cavernae</name>
    <dbReference type="NCBI Taxonomy" id="2320857"/>
    <lineage>
        <taxon>Bacteria</taxon>
        <taxon>Thermotogati</taxon>
        <taxon>Deinococcota</taxon>
        <taxon>Deinococci</taxon>
        <taxon>Deinococcales</taxon>
        <taxon>Deinococcaceae</taxon>
        <taxon>Deinococcus</taxon>
    </lineage>
</organism>
<evidence type="ECO:0000313" key="2">
    <source>
        <dbReference type="EMBL" id="RJF71664.1"/>
    </source>
</evidence>
<sequence length="210" mass="22050">MRTAPCPAACPAAAHPVTAHPAAASSAVYRAARLLPLLAALAALVQAQGTFPFDPLQPGNTPLTPLVQPDITVRPLIPGLVSLRRPSTGGPVTFNLNASTYPPAQFPARYPSAPQPFNVFSSASTPWSVQMEVRSQPGQGGRMLPPRALLYRVNGGPWLPVAEVPQVILSSVGPTPGWLPMTVEFQLELQGGEVGGEYGFEVLFTATALP</sequence>
<comment type="caution">
    <text evidence="2">The sequence shown here is derived from an EMBL/GenBank/DDBJ whole genome shotgun (WGS) entry which is preliminary data.</text>
</comment>
<proteinExistence type="predicted"/>